<accession>A0A518GBH8</accession>
<gene>
    <name evidence="2" type="ORF">Q31a_42250</name>
</gene>
<evidence type="ECO:0000256" key="1">
    <source>
        <dbReference type="SAM" id="Phobius"/>
    </source>
</evidence>
<dbReference type="Proteomes" id="UP000318017">
    <property type="component" value="Chromosome"/>
</dbReference>
<protein>
    <recommendedName>
        <fullName evidence="4">Leucine Rich repeats (2 copies)</fullName>
    </recommendedName>
</protein>
<dbReference type="AlphaFoldDB" id="A0A518GBH8"/>
<dbReference type="EMBL" id="CP036298">
    <property type="protein sequence ID" value="QDV25897.1"/>
    <property type="molecule type" value="Genomic_DNA"/>
</dbReference>
<evidence type="ECO:0000313" key="3">
    <source>
        <dbReference type="Proteomes" id="UP000318017"/>
    </source>
</evidence>
<evidence type="ECO:0008006" key="4">
    <source>
        <dbReference type="Google" id="ProtNLM"/>
    </source>
</evidence>
<keyword evidence="1" id="KW-1133">Transmembrane helix</keyword>
<feature type="transmembrane region" description="Helical" evidence="1">
    <location>
        <begin position="27"/>
        <end position="44"/>
    </location>
</feature>
<keyword evidence="3" id="KW-1185">Reference proteome</keyword>
<name>A0A518GBH8_9BACT</name>
<proteinExistence type="predicted"/>
<keyword evidence="1" id="KW-0472">Membrane</keyword>
<reference evidence="2 3" key="1">
    <citation type="submission" date="2019-02" db="EMBL/GenBank/DDBJ databases">
        <title>Deep-cultivation of Planctomycetes and their phenomic and genomic characterization uncovers novel biology.</title>
        <authorList>
            <person name="Wiegand S."/>
            <person name="Jogler M."/>
            <person name="Boedeker C."/>
            <person name="Pinto D."/>
            <person name="Vollmers J."/>
            <person name="Rivas-Marin E."/>
            <person name="Kohn T."/>
            <person name="Peeters S.H."/>
            <person name="Heuer A."/>
            <person name="Rast P."/>
            <person name="Oberbeckmann S."/>
            <person name="Bunk B."/>
            <person name="Jeske O."/>
            <person name="Meyerdierks A."/>
            <person name="Storesund J.E."/>
            <person name="Kallscheuer N."/>
            <person name="Luecker S."/>
            <person name="Lage O.M."/>
            <person name="Pohl T."/>
            <person name="Merkel B.J."/>
            <person name="Hornburger P."/>
            <person name="Mueller R.-W."/>
            <person name="Bruemmer F."/>
            <person name="Labrenz M."/>
            <person name="Spormann A.M."/>
            <person name="Op den Camp H."/>
            <person name="Overmann J."/>
            <person name="Amann R."/>
            <person name="Jetten M.S.M."/>
            <person name="Mascher T."/>
            <person name="Medema M.H."/>
            <person name="Devos D.P."/>
            <person name="Kaster A.-K."/>
            <person name="Ovreas L."/>
            <person name="Rohde M."/>
            <person name="Galperin M.Y."/>
            <person name="Jogler C."/>
        </authorList>
    </citation>
    <scope>NUCLEOTIDE SEQUENCE [LARGE SCALE GENOMIC DNA]</scope>
    <source>
        <strain evidence="2 3">Q31a</strain>
    </source>
</reference>
<organism evidence="2 3">
    <name type="scientific">Aureliella helgolandensis</name>
    <dbReference type="NCBI Taxonomy" id="2527968"/>
    <lineage>
        <taxon>Bacteria</taxon>
        <taxon>Pseudomonadati</taxon>
        <taxon>Planctomycetota</taxon>
        <taxon>Planctomycetia</taxon>
        <taxon>Pirellulales</taxon>
        <taxon>Pirellulaceae</taxon>
        <taxon>Aureliella</taxon>
    </lineage>
</organism>
<dbReference type="KEGG" id="ahel:Q31a_42250"/>
<sequence>MLLAGALGGFLLWKLLSLFPQASAWIFIAALLAVAVTLFSWRLFRSRRIELRTLVLIVPVCVAVICFPSTYVVEKWRITANLDRPGVSNYSLAPNGWLAESFGACFELLFDHRVSSFFQSGLRLLHLDLNELQEDTLTGIPIDHLMYVRVSASKKQMLTKNVIAWLNEIPEDCVIDLVLFGLVDEDAGLLDNLEHDVHGMYVCDQVLSEKSLSSILNVAPNELWFSGIGFVRNNSFVEAPAINVDVLRISKNNFSGSDIAGLLNATNPKTLVLAQDLAPVTPEVFRLIFSLERLEGLSTQVPWLTTQHLESLSLSETLRWASIEHSGIPEEKFEELRTASQTVRINGKSGRPD</sequence>
<feature type="transmembrane region" description="Helical" evidence="1">
    <location>
        <begin position="51"/>
        <end position="73"/>
    </location>
</feature>
<keyword evidence="1" id="KW-0812">Transmembrane</keyword>
<evidence type="ECO:0000313" key="2">
    <source>
        <dbReference type="EMBL" id="QDV25897.1"/>
    </source>
</evidence>